<feature type="transmembrane region" description="Helical" evidence="8">
    <location>
        <begin position="179"/>
        <end position="202"/>
    </location>
</feature>
<dbReference type="SUPFAM" id="SSF103506">
    <property type="entry name" value="Mitochondrial carrier"/>
    <property type="match status" value="1"/>
</dbReference>
<evidence type="ECO:0000256" key="3">
    <source>
        <dbReference type="ARBA" id="ARBA00022448"/>
    </source>
</evidence>
<comment type="similarity">
    <text evidence="2">Belongs to the mitochondrial carrier (TC 2.A.29) family.</text>
</comment>
<dbReference type="Pfam" id="PF00153">
    <property type="entry name" value="Mito_carr"/>
    <property type="match status" value="1"/>
</dbReference>
<evidence type="ECO:0000256" key="5">
    <source>
        <dbReference type="ARBA" id="ARBA00022737"/>
    </source>
</evidence>
<feature type="transmembrane region" description="Helical" evidence="8">
    <location>
        <begin position="90"/>
        <end position="112"/>
    </location>
</feature>
<evidence type="ECO:0000256" key="2">
    <source>
        <dbReference type="ARBA" id="ARBA00006375"/>
    </source>
</evidence>
<dbReference type="Gene3D" id="1.50.40.10">
    <property type="entry name" value="Mitochondrial carrier domain"/>
    <property type="match status" value="2"/>
</dbReference>
<keyword evidence="10" id="KW-1185">Reference proteome</keyword>
<dbReference type="GO" id="GO:0055085">
    <property type="term" value="P:transmembrane transport"/>
    <property type="evidence" value="ECO:0007669"/>
    <property type="project" value="InterPro"/>
</dbReference>
<evidence type="ECO:0000313" key="10">
    <source>
        <dbReference type="Proteomes" id="UP001218218"/>
    </source>
</evidence>
<keyword evidence="4 8" id="KW-0812">Transmembrane</keyword>
<dbReference type="Proteomes" id="UP001218218">
    <property type="component" value="Unassembled WGS sequence"/>
</dbReference>
<protein>
    <recommendedName>
        <fullName evidence="11">Mitochondrial carrier</fullName>
    </recommendedName>
</protein>
<dbReference type="GO" id="GO:0016020">
    <property type="term" value="C:membrane"/>
    <property type="evidence" value="ECO:0007669"/>
    <property type="project" value="UniProtKB-SubCell"/>
</dbReference>
<dbReference type="AlphaFoldDB" id="A0AAD6ZXW3"/>
<comment type="caution">
    <text evidence="9">The sequence shown here is derived from an EMBL/GenBank/DDBJ whole genome shotgun (WGS) entry which is preliminary data.</text>
</comment>
<feature type="transmembrane region" description="Helical" evidence="8">
    <location>
        <begin position="214"/>
        <end position="235"/>
    </location>
</feature>
<keyword evidence="6 8" id="KW-1133">Transmembrane helix</keyword>
<evidence type="ECO:0000313" key="9">
    <source>
        <dbReference type="EMBL" id="KAJ7343805.1"/>
    </source>
</evidence>
<feature type="transmembrane region" description="Helical" evidence="8">
    <location>
        <begin position="124"/>
        <end position="145"/>
    </location>
</feature>
<proteinExistence type="inferred from homology"/>
<dbReference type="PANTHER" id="PTHR45683">
    <property type="entry name" value="MITOCHONDRIAL NICOTINAMIDE ADENINE DINUCLEOTIDE TRANSPORTER 1-RELATED-RELATED"/>
    <property type="match status" value="1"/>
</dbReference>
<evidence type="ECO:0000256" key="1">
    <source>
        <dbReference type="ARBA" id="ARBA00004141"/>
    </source>
</evidence>
<keyword evidence="3" id="KW-0813">Transport</keyword>
<keyword evidence="7 8" id="KW-0472">Membrane</keyword>
<organism evidence="9 10">
    <name type="scientific">Mycena albidolilacea</name>
    <dbReference type="NCBI Taxonomy" id="1033008"/>
    <lineage>
        <taxon>Eukaryota</taxon>
        <taxon>Fungi</taxon>
        <taxon>Dikarya</taxon>
        <taxon>Basidiomycota</taxon>
        <taxon>Agaricomycotina</taxon>
        <taxon>Agaricomycetes</taxon>
        <taxon>Agaricomycetidae</taxon>
        <taxon>Agaricales</taxon>
        <taxon>Marasmiineae</taxon>
        <taxon>Mycenaceae</taxon>
        <taxon>Mycena</taxon>
    </lineage>
</organism>
<dbReference type="GO" id="GO:0006862">
    <property type="term" value="P:nucleotide transport"/>
    <property type="evidence" value="ECO:0007669"/>
    <property type="project" value="InterPro"/>
</dbReference>
<keyword evidence="5" id="KW-0677">Repeat</keyword>
<reference evidence="9" key="1">
    <citation type="submission" date="2023-03" db="EMBL/GenBank/DDBJ databases">
        <title>Massive genome expansion in bonnet fungi (Mycena s.s.) driven by repeated elements and novel gene families across ecological guilds.</title>
        <authorList>
            <consortium name="Lawrence Berkeley National Laboratory"/>
            <person name="Harder C.B."/>
            <person name="Miyauchi S."/>
            <person name="Viragh M."/>
            <person name="Kuo A."/>
            <person name="Thoen E."/>
            <person name="Andreopoulos B."/>
            <person name="Lu D."/>
            <person name="Skrede I."/>
            <person name="Drula E."/>
            <person name="Henrissat B."/>
            <person name="Morin E."/>
            <person name="Kohler A."/>
            <person name="Barry K."/>
            <person name="LaButti K."/>
            <person name="Morin E."/>
            <person name="Salamov A."/>
            <person name="Lipzen A."/>
            <person name="Mereny Z."/>
            <person name="Hegedus B."/>
            <person name="Baldrian P."/>
            <person name="Stursova M."/>
            <person name="Weitz H."/>
            <person name="Taylor A."/>
            <person name="Grigoriev I.V."/>
            <person name="Nagy L.G."/>
            <person name="Martin F."/>
            <person name="Kauserud H."/>
        </authorList>
    </citation>
    <scope>NUCLEOTIDE SEQUENCE</scope>
    <source>
        <strain evidence="9">CBHHK002</strain>
    </source>
</reference>
<name>A0AAD6ZXW3_9AGAR</name>
<evidence type="ECO:0000256" key="7">
    <source>
        <dbReference type="ARBA" id="ARBA00023136"/>
    </source>
</evidence>
<evidence type="ECO:0000256" key="6">
    <source>
        <dbReference type="ARBA" id="ARBA00022989"/>
    </source>
</evidence>
<gene>
    <name evidence="9" type="ORF">DFH08DRAFT_810353</name>
</gene>
<sequence length="320" mass="35094">MHDIIVALLFILLGIPVDLLSFCFLFGITIPFAGVLVRYRANYTPKAAAVRLDDEPGVPSTLTSDASLSYFGMMKRVYHIEGLGGFYKGLVPSIVSTVAMVGITISVIHAIFQIMPNNDGPLDPLWSFARSVLVALLLVPAEIIINRAITTSHKLTIFHARKALHLLLSPAERAQPLRLYLAPGVAFASLLQGLVFPALSVLRQVAEHSLPPGAFLGGALPFMLLAVGILTPLKVMTARLTLQRRGPETLEPLASDAPSVYAERVMHFRTEEAPYTSLLDCGRKMVAEEGWSVLARTWWLTALGMARWFGTPALLRWIER</sequence>
<dbReference type="InterPro" id="IPR023395">
    <property type="entry name" value="MCP_dom_sf"/>
</dbReference>
<dbReference type="InterPro" id="IPR018108">
    <property type="entry name" value="MCP_transmembrane"/>
</dbReference>
<evidence type="ECO:0000256" key="4">
    <source>
        <dbReference type="ARBA" id="ARBA00022692"/>
    </source>
</evidence>
<comment type="subcellular location">
    <subcellularLocation>
        <location evidence="1">Membrane</location>
        <topology evidence="1">Multi-pass membrane protein</topology>
    </subcellularLocation>
</comment>
<feature type="transmembrane region" description="Helical" evidence="8">
    <location>
        <begin position="6"/>
        <end position="37"/>
    </location>
</feature>
<evidence type="ECO:0008006" key="11">
    <source>
        <dbReference type="Google" id="ProtNLM"/>
    </source>
</evidence>
<dbReference type="InterPro" id="IPR044712">
    <property type="entry name" value="SLC25A32-like"/>
</dbReference>
<evidence type="ECO:0000256" key="8">
    <source>
        <dbReference type="SAM" id="Phobius"/>
    </source>
</evidence>
<accession>A0AAD6ZXW3</accession>
<dbReference type="EMBL" id="JARIHO010000022">
    <property type="protein sequence ID" value="KAJ7343805.1"/>
    <property type="molecule type" value="Genomic_DNA"/>
</dbReference>